<evidence type="ECO:0000313" key="3">
    <source>
        <dbReference type="Proteomes" id="UP000035740"/>
    </source>
</evidence>
<evidence type="ECO:0000256" key="1">
    <source>
        <dbReference type="SAM" id="MobiDB-lite"/>
    </source>
</evidence>
<gene>
    <name evidence="2" type="ORF">BVRB_8g186530</name>
</gene>
<proteinExistence type="predicted"/>
<feature type="region of interest" description="Disordered" evidence="1">
    <location>
        <begin position="1"/>
        <end position="34"/>
    </location>
</feature>
<keyword evidence="3" id="KW-1185">Reference proteome</keyword>
<sequence>MVLSVSNAQAPPSIDENNIHGPKIKQDDVQEGRG</sequence>
<organism evidence="2 3">
    <name type="scientific">Beta vulgaris subsp. vulgaris</name>
    <name type="common">Beet</name>
    <dbReference type="NCBI Taxonomy" id="3555"/>
    <lineage>
        <taxon>Eukaryota</taxon>
        <taxon>Viridiplantae</taxon>
        <taxon>Streptophyta</taxon>
        <taxon>Embryophyta</taxon>
        <taxon>Tracheophyta</taxon>
        <taxon>Spermatophyta</taxon>
        <taxon>Magnoliopsida</taxon>
        <taxon>eudicotyledons</taxon>
        <taxon>Gunneridae</taxon>
        <taxon>Pentapetalae</taxon>
        <taxon>Caryophyllales</taxon>
        <taxon>Chenopodiaceae</taxon>
        <taxon>Betoideae</taxon>
        <taxon>Beta</taxon>
    </lineage>
</organism>
<name>A0A0J8EM50_BETVV</name>
<reference evidence="2 3" key="1">
    <citation type="journal article" date="2014" name="Nature">
        <title>The genome of the recently domesticated crop plant sugar beet (Beta vulgaris).</title>
        <authorList>
            <person name="Dohm J.C."/>
            <person name="Minoche A.E."/>
            <person name="Holtgrawe D."/>
            <person name="Capella-Gutierrez S."/>
            <person name="Zakrzewski F."/>
            <person name="Tafer H."/>
            <person name="Rupp O."/>
            <person name="Sorensen T.R."/>
            <person name="Stracke R."/>
            <person name="Reinhardt R."/>
            <person name="Goesmann A."/>
            <person name="Kraft T."/>
            <person name="Schulz B."/>
            <person name="Stadler P.F."/>
            <person name="Schmidt T."/>
            <person name="Gabaldon T."/>
            <person name="Lehrach H."/>
            <person name="Weisshaar B."/>
            <person name="Himmelbauer H."/>
        </authorList>
    </citation>
    <scope>NUCLEOTIDE SEQUENCE [LARGE SCALE GENOMIC DNA]</scope>
    <source>
        <tissue evidence="2">Taproot</tissue>
    </source>
</reference>
<dbReference type="Proteomes" id="UP000035740">
    <property type="component" value="Chromosome 8"/>
</dbReference>
<dbReference type="AlphaFoldDB" id="A0A0J8EM50"/>
<protein>
    <submittedName>
        <fullName evidence="2">Uncharacterized protein</fullName>
    </submittedName>
</protein>
<feature type="compositionally biased region" description="Polar residues" evidence="1">
    <location>
        <begin position="1"/>
        <end position="10"/>
    </location>
</feature>
<accession>A0A0J8EM50</accession>
<feature type="compositionally biased region" description="Basic and acidic residues" evidence="1">
    <location>
        <begin position="24"/>
        <end position="34"/>
    </location>
</feature>
<dbReference type="Gramene" id="KMT04056">
    <property type="protein sequence ID" value="KMT04056"/>
    <property type="gene ID" value="BVRB_8g186530"/>
</dbReference>
<dbReference type="EMBL" id="KQ090159">
    <property type="protein sequence ID" value="KMT04056.1"/>
    <property type="molecule type" value="Genomic_DNA"/>
</dbReference>
<evidence type="ECO:0000313" key="2">
    <source>
        <dbReference type="EMBL" id="KMT04056.1"/>
    </source>
</evidence>